<keyword evidence="1" id="KW-1133">Transmembrane helix</keyword>
<feature type="transmembrane region" description="Helical" evidence="1">
    <location>
        <begin position="952"/>
        <end position="974"/>
    </location>
</feature>
<organism evidence="2 3">
    <name type="scientific">Winogradskyella endarachnes</name>
    <dbReference type="NCBI Taxonomy" id="2681965"/>
    <lineage>
        <taxon>Bacteria</taxon>
        <taxon>Pseudomonadati</taxon>
        <taxon>Bacteroidota</taxon>
        <taxon>Flavobacteriia</taxon>
        <taxon>Flavobacteriales</taxon>
        <taxon>Flavobacteriaceae</taxon>
        <taxon>Winogradskyella</taxon>
    </lineage>
</organism>
<feature type="transmembrane region" description="Helical" evidence="1">
    <location>
        <begin position="426"/>
        <end position="446"/>
    </location>
</feature>
<dbReference type="AlphaFoldDB" id="A0A6L6UCZ9"/>
<proteinExistence type="predicted"/>
<keyword evidence="3" id="KW-1185">Reference proteome</keyword>
<keyword evidence="1" id="KW-0812">Transmembrane</keyword>
<evidence type="ECO:0000313" key="2">
    <source>
        <dbReference type="EMBL" id="MUU78644.1"/>
    </source>
</evidence>
<dbReference type="PANTHER" id="PTHR32063">
    <property type="match status" value="1"/>
</dbReference>
<feature type="transmembrane region" description="Helical" evidence="1">
    <location>
        <begin position="12"/>
        <end position="32"/>
    </location>
</feature>
<gene>
    <name evidence="2" type="ORF">GN138_09325</name>
</gene>
<feature type="transmembrane region" description="Helical" evidence="1">
    <location>
        <begin position="381"/>
        <end position="405"/>
    </location>
</feature>
<dbReference type="Gene3D" id="3.30.70.1430">
    <property type="entry name" value="Multidrug efflux transporter AcrB pore domain"/>
    <property type="match status" value="2"/>
</dbReference>
<dbReference type="Gene3D" id="3.30.70.1320">
    <property type="entry name" value="Multidrug efflux transporter AcrB pore domain like"/>
    <property type="match status" value="1"/>
</dbReference>
<protein>
    <submittedName>
        <fullName evidence="2">MMPL family transporter</fullName>
    </submittedName>
</protein>
<comment type="caution">
    <text evidence="2">The sequence shown here is derived from an EMBL/GenBank/DDBJ whole genome shotgun (WGS) entry which is preliminary data.</text>
</comment>
<feature type="transmembrane region" description="Helical" evidence="1">
    <location>
        <begin position="880"/>
        <end position="900"/>
    </location>
</feature>
<feature type="transmembrane region" description="Helical" evidence="1">
    <location>
        <begin position="458"/>
        <end position="481"/>
    </location>
</feature>
<dbReference type="PANTHER" id="PTHR32063:SF18">
    <property type="entry name" value="CATION EFFLUX SYSTEM PROTEIN"/>
    <property type="match status" value="1"/>
</dbReference>
<dbReference type="Pfam" id="PF00873">
    <property type="entry name" value="ACR_tran"/>
    <property type="match status" value="1"/>
</dbReference>
<keyword evidence="1" id="KW-0472">Membrane</keyword>
<evidence type="ECO:0000256" key="1">
    <source>
        <dbReference type="SAM" id="Phobius"/>
    </source>
</evidence>
<name>A0A6L6UCZ9_9FLAO</name>
<dbReference type="Gene3D" id="3.30.2090.10">
    <property type="entry name" value="Multidrug efflux transporter AcrB TolC docking domain, DN and DC subdomains"/>
    <property type="match status" value="2"/>
</dbReference>
<dbReference type="Gene3D" id="3.30.70.1440">
    <property type="entry name" value="Multidrug efflux transporter AcrB pore domain"/>
    <property type="match status" value="1"/>
</dbReference>
<dbReference type="InterPro" id="IPR001036">
    <property type="entry name" value="Acrflvin-R"/>
</dbReference>
<feature type="transmembrane region" description="Helical" evidence="1">
    <location>
        <begin position="330"/>
        <end position="349"/>
    </location>
</feature>
<feature type="transmembrane region" description="Helical" evidence="1">
    <location>
        <begin position="356"/>
        <end position="375"/>
    </location>
</feature>
<sequence>MNLPKLATENKEVTIVAFLLILIVGLQAYFVVPQYEDPIVQPPGGIIVAIYPGATPSDMESLIVDPLEESLYELEDVIKMDAEIQSGLATINLEFDFSTDTDEKFDDILSQVNDVKESLPDGLYDLRVMKKSTSDVNIYQIMLVGENTPYRMLQQEAEKLKDAIESINGLKAVDIEAYPERQVRISLDPIQMKASNISINDLEQAIQSSNANIPAGSLDLGGKQFNVQTSGFYEDLKEIKRTVVGTYRGQNVYLEDIASVDYQYEDERYIARINGKKSIIISIQQNENENVHTVSEAIRSRIDKLIFPTGIELVYAFEQTEQVKDSVNNFISNLLQGILLVGLIIWLVLGQRPAFLVMVSIPLSIFMAIVVIYQMELGLQQISIAGLIIALGLLVDNSIVIVENISRYLNEGLSRKEAAIRGCSELGGALISATLTTCLAFIPIITMPDKTGEFIRSMPITVVATLVASLIIAFTLTPFVASRIFKEGTAIKTTWIAKKFKTFANGSYTQLLTWVFKRRPLVIIGTIITFICAITVFVLYIDQSFFPKAQKPQFRITVRLTPGSNLDATDKVVKRVETVLDTTSLVDYYVANVGHGNPRIYYNVNSENFQSNFSEIYVRLKRYEEKEFESFIQHMRNTFDTFGEAQIDVKEYSQGPSTGAPIEVKVYEDNIERLKTLSLQVEERLAKHPAILNLSNEMGQTTTDLKLEIYREKAAMLGVPLINIDIAMRTFIAGRPVSKYRDDEGNEMNIVLRYDIRQADFSYEDFEKIQVESLSGSFIPLFNLANLTFIEAETSREHAMGNRTATVSADLKDGYAIKEVIKELSADLDELAWEESSYEFAGALEDQQSSFGGLLSATGFALGLCFMVLIIQFRSFTQPLIIFTALPFGVIGAVFLMFIFNETFSFMAFVGLISLIGIAINNSIVMVEFANQQLREGTTIREAAIEAGKIRLVPIVSTTLTTVLGIIPLTVFGGALWRPIGLVIIGGMISSTILILLLLPMIYDFFTSSKRTNSELDRSENQQADNNLSLE</sequence>
<dbReference type="PRINTS" id="PR00702">
    <property type="entry name" value="ACRIFLAVINRP"/>
</dbReference>
<dbReference type="Proteomes" id="UP000478208">
    <property type="component" value="Unassembled WGS sequence"/>
</dbReference>
<reference evidence="2 3" key="1">
    <citation type="submission" date="2019-12" db="EMBL/GenBank/DDBJ databases">
        <authorList>
            <person name="Li J."/>
        </authorList>
    </citation>
    <scope>NUCLEOTIDE SEQUENCE [LARGE SCALE GENOMIC DNA]</scope>
    <source>
        <strain evidence="2 3">HL2-2</strain>
    </source>
</reference>
<dbReference type="Gene3D" id="1.20.1640.10">
    <property type="entry name" value="Multidrug efflux transporter AcrB transmembrane domain"/>
    <property type="match status" value="2"/>
</dbReference>
<dbReference type="SUPFAM" id="SSF82714">
    <property type="entry name" value="Multidrug efflux transporter AcrB TolC docking domain, DN and DC subdomains"/>
    <property type="match status" value="2"/>
</dbReference>
<dbReference type="RefSeq" id="WP_157363532.1">
    <property type="nucleotide sequence ID" value="NZ_WOWS01000003.1"/>
</dbReference>
<dbReference type="GO" id="GO:0005886">
    <property type="term" value="C:plasma membrane"/>
    <property type="evidence" value="ECO:0007669"/>
    <property type="project" value="TreeGrafter"/>
</dbReference>
<feature type="transmembrane region" description="Helical" evidence="1">
    <location>
        <begin position="980"/>
        <end position="1003"/>
    </location>
</feature>
<dbReference type="GO" id="GO:0042910">
    <property type="term" value="F:xenobiotic transmembrane transporter activity"/>
    <property type="evidence" value="ECO:0007669"/>
    <property type="project" value="TreeGrafter"/>
</dbReference>
<dbReference type="InterPro" id="IPR027463">
    <property type="entry name" value="AcrB_DN_DC_subdom"/>
</dbReference>
<dbReference type="EMBL" id="WOWS01000003">
    <property type="protein sequence ID" value="MUU78644.1"/>
    <property type="molecule type" value="Genomic_DNA"/>
</dbReference>
<dbReference type="SUPFAM" id="SSF82866">
    <property type="entry name" value="Multidrug efflux transporter AcrB transmembrane domain"/>
    <property type="match status" value="2"/>
</dbReference>
<feature type="transmembrane region" description="Helical" evidence="1">
    <location>
        <begin position="906"/>
        <end position="931"/>
    </location>
</feature>
<feature type="transmembrane region" description="Helical" evidence="1">
    <location>
        <begin position="851"/>
        <end position="873"/>
    </location>
</feature>
<dbReference type="SUPFAM" id="SSF82693">
    <property type="entry name" value="Multidrug efflux transporter AcrB pore domain, PN1, PN2, PC1 and PC2 subdomains"/>
    <property type="match status" value="3"/>
</dbReference>
<feature type="transmembrane region" description="Helical" evidence="1">
    <location>
        <begin position="521"/>
        <end position="541"/>
    </location>
</feature>
<accession>A0A6L6UCZ9</accession>
<evidence type="ECO:0000313" key="3">
    <source>
        <dbReference type="Proteomes" id="UP000478208"/>
    </source>
</evidence>